<protein>
    <submittedName>
        <fullName evidence="2">Uncharacterized protein</fullName>
    </submittedName>
</protein>
<feature type="signal peptide" evidence="1">
    <location>
        <begin position="1"/>
        <end position="16"/>
    </location>
</feature>
<reference evidence="2" key="2">
    <citation type="submission" date="2021-01" db="UniProtKB">
        <authorList>
            <consortium name="EnsemblPlants"/>
        </authorList>
    </citation>
    <scope>IDENTIFICATION</scope>
</reference>
<proteinExistence type="predicted"/>
<evidence type="ECO:0000313" key="3">
    <source>
        <dbReference type="Proteomes" id="UP000594261"/>
    </source>
</evidence>
<keyword evidence="1" id="KW-0732">Signal</keyword>
<dbReference type="Gramene" id="QL04p094472:mrna">
    <property type="protein sequence ID" value="QL04p094472:mrna"/>
    <property type="gene ID" value="QL04p094472"/>
</dbReference>
<keyword evidence="3" id="KW-1185">Reference proteome</keyword>
<dbReference type="PANTHER" id="PTHR47911">
    <property type="entry name" value="HYDROXYPROLINE-RICH GLYCOPROTEIN-LIKE"/>
    <property type="match status" value="1"/>
</dbReference>
<organism evidence="2 3">
    <name type="scientific">Quercus lobata</name>
    <name type="common">Valley oak</name>
    <dbReference type="NCBI Taxonomy" id="97700"/>
    <lineage>
        <taxon>Eukaryota</taxon>
        <taxon>Viridiplantae</taxon>
        <taxon>Streptophyta</taxon>
        <taxon>Embryophyta</taxon>
        <taxon>Tracheophyta</taxon>
        <taxon>Spermatophyta</taxon>
        <taxon>Magnoliopsida</taxon>
        <taxon>eudicotyledons</taxon>
        <taxon>Gunneridae</taxon>
        <taxon>Pentapetalae</taxon>
        <taxon>rosids</taxon>
        <taxon>fabids</taxon>
        <taxon>Fagales</taxon>
        <taxon>Fagaceae</taxon>
        <taxon>Quercus</taxon>
    </lineage>
</organism>
<reference evidence="2 3" key="1">
    <citation type="journal article" date="2016" name="G3 (Bethesda)">
        <title>First Draft Assembly and Annotation of the Genome of a California Endemic Oak Quercus lobata Nee (Fagaceae).</title>
        <authorList>
            <person name="Sork V.L."/>
            <person name="Fitz-Gibbon S.T."/>
            <person name="Puiu D."/>
            <person name="Crepeau M."/>
            <person name="Gugger P.F."/>
            <person name="Sherman R."/>
            <person name="Stevens K."/>
            <person name="Langley C.H."/>
            <person name="Pellegrini M."/>
            <person name="Salzberg S.L."/>
        </authorList>
    </citation>
    <scope>NUCLEOTIDE SEQUENCE [LARGE SCALE GENOMIC DNA]</scope>
    <source>
        <strain evidence="2 3">cv. SW786</strain>
    </source>
</reference>
<accession>A0A7N2LLX0</accession>
<dbReference type="EMBL" id="LRBV02000004">
    <property type="status" value="NOT_ANNOTATED_CDS"/>
    <property type="molecule type" value="Genomic_DNA"/>
</dbReference>
<dbReference type="Proteomes" id="UP000594261">
    <property type="component" value="Chromosome 4"/>
</dbReference>
<dbReference type="InParanoid" id="A0A7N2LLX0"/>
<dbReference type="AlphaFoldDB" id="A0A7N2LLX0"/>
<feature type="chain" id="PRO_5029664509" evidence="1">
    <location>
        <begin position="17"/>
        <end position="67"/>
    </location>
</feature>
<dbReference type="PANTHER" id="PTHR47911:SF1">
    <property type="entry name" value="OS06G0664400 PROTEIN"/>
    <property type="match status" value="1"/>
</dbReference>
<name>A0A7N2LLX0_QUELO</name>
<dbReference type="EnsemblPlants" id="QL04p094472:mrna">
    <property type="protein sequence ID" value="QL04p094472:mrna"/>
    <property type="gene ID" value="QL04p094472"/>
</dbReference>
<evidence type="ECO:0000256" key="1">
    <source>
        <dbReference type="SAM" id="SignalP"/>
    </source>
</evidence>
<sequence length="67" mass="7724">MGVASLVFSLITRISMVPVVEELVWEAFFRNLECSAIMFNVSNPGWGFDKKCQFMDKLVREVSQQYT</sequence>
<evidence type="ECO:0000313" key="2">
    <source>
        <dbReference type="EnsemblPlants" id="QL04p094472:mrna"/>
    </source>
</evidence>